<dbReference type="eggNOG" id="ENOG5033BNF">
    <property type="taxonomic scope" value="Bacteria"/>
</dbReference>
<dbReference type="AlphaFoldDB" id="A4VJC0"/>
<reference evidence="2 3" key="1">
    <citation type="journal article" date="2008" name="Proc. Natl. Acad. Sci. U.S.A.">
        <title>Nitrogen fixation island and rhizosphere competence traits in the genome of root-associated Pseudomonas stutzeri A1501.</title>
        <authorList>
            <person name="Yan Y."/>
            <person name="Yang J."/>
            <person name="Dou Y."/>
            <person name="Chen M."/>
            <person name="Ping S."/>
            <person name="Peng J."/>
            <person name="Lu W."/>
            <person name="Zhang W."/>
            <person name="Yao Z."/>
            <person name="Li H."/>
            <person name="Liu W."/>
            <person name="He S."/>
            <person name="Geng L."/>
            <person name="Zhang X."/>
            <person name="Yang F."/>
            <person name="Yu H."/>
            <person name="Zhan Y."/>
            <person name="Li D."/>
            <person name="Lin Z."/>
            <person name="Wang Y."/>
            <person name="Elmerich C."/>
            <person name="Lin M."/>
            <person name="Jin Q."/>
        </authorList>
    </citation>
    <scope>NUCLEOTIDE SEQUENCE [LARGE SCALE GENOMIC DNA]</scope>
    <source>
        <strain evidence="2 3">A1501</strain>
    </source>
</reference>
<dbReference type="InterPro" id="IPR013321">
    <property type="entry name" value="Arc_rbn_hlx_hlx"/>
</dbReference>
<dbReference type="EMBL" id="CP000304">
    <property type="protein sequence ID" value="ABP79071.1"/>
    <property type="molecule type" value="Genomic_DNA"/>
</dbReference>
<name>A4VJC0_STUS1</name>
<evidence type="ECO:0000259" key="1">
    <source>
        <dbReference type="Pfam" id="PF03869"/>
    </source>
</evidence>
<dbReference type="GO" id="GO:0003677">
    <property type="term" value="F:DNA binding"/>
    <property type="evidence" value="ECO:0007669"/>
    <property type="project" value="InterPro"/>
</dbReference>
<feature type="domain" description="Arc-like DNA binding" evidence="1">
    <location>
        <begin position="49"/>
        <end position="98"/>
    </location>
</feature>
<gene>
    <name evidence="2" type="primary">algZ</name>
    <name evidence="2" type="ordered locus">PST_1379</name>
</gene>
<dbReference type="InterPro" id="IPR005569">
    <property type="entry name" value="Arc_DNA-bd_dom"/>
</dbReference>
<sequence length="146" mass="16882">MNPSNVFWCLTEQHVLLVVRPVTTPAIRQHAHLTNRLNMRPMKQAVYSSRTADKFVVRLPDGMRERIADVARNHHRSMNSEIIARLEQSLLQEGALDDDLSMRLDSPELSLHERELLQRFRQLTHRQQNALIALIAQDAELAKEDS</sequence>
<proteinExistence type="predicted"/>
<dbReference type="InterPro" id="IPR010985">
    <property type="entry name" value="Ribbon_hlx_hlx"/>
</dbReference>
<protein>
    <submittedName>
        <fullName evidence="2">Alginate biosynthesis transcriptional activator</fullName>
    </submittedName>
</protein>
<evidence type="ECO:0000313" key="3">
    <source>
        <dbReference type="Proteomes" id="UP000000233"/>
    </source>
</evidence>
<dbReference type="Gene3D" id="1.10.1220.10">
    <property type="entry name" value="Met repressor-like"/>
    <property type="match status" value="1"/>
</dbReference>
<organism evidence="2 3">
    <name type="scientific">Stutzerimonas stutzeri (strain A1501)</name>
    <name type="common">Pseudomonas stutzeri</name>
    <dbReference type="NCBI Taxonomy" id="379731"/>
    <lineage>
        <taxon>Bacteria</taxon>
        <taxon>Pseudomonadati</taxon>
        <taxon>Pseudomonadota</taxon>
        <taxon>Gammaproteobacteria</taxon>
        <taxon>Pseudomonadales</taxon>
        <taxon>Pseudomonadaceae</taxon>
        <taxon>Stutzerimonas</taxon>
    </lineage>
</organism>
<dbReference type="KEGG" id="psa:PST_1379"/>
<dbReference type="HOGENOM" id="CLU_148670_1_0_6"/>
<dbReference type="FunFam" id="1.10.1220.10:FF:000003">
    <property type="entry name" value="Arc family DNA-binding protein"/>
    <property type="match status" value="1"/>
</dbReference>
<keyword evidence="3" id="KW-1185">Reference proteome</keyword>
<accession>A4VJC0</accession>
<dbReference type="Pfam" id="PF03869">
    <property type="entry name" value="Arc"/>
    <property type="match status" value="1"/>
</dbReference>
<dbReference type="Proteomes" id="UP000000233">
    <property type="component" value="Chromosome"/>
</dbReference>
<dbReference type="SUPFAM" id="SSF47598">
    <property type="entry name" value="Ribbon-helix-helix"/>
    <property type="match status" value="1"/>
</dbReference>
<evidence type="ECO:0000313" key="2">
    <source>
        <dbReference type="EMBL" id="ABP79071.1"/>
    </source>
</evidence>
<dbReference type="GO" id="GO:0006355">
    <property type="term" value="P:regulation of DNA-templated transcription"/>
    <property type="evidence" value="ECO:0007669"/>
    <property type="project" value="InterPro"/>
</dbReference>